<dbReference type="EC" id="2.7.13.3" evidence="2"/>
<evidence type="ECO:0000256" key="1">
    <source>
        <dbReference type="ARBA" id="ARBA00000085"/>
    </source>
</evidence>
<dbReference type="InterPro" id="IPR011102">
    <property type="entry name" value="Sig_transdc_His_kinase_HWE"/>
</dbReference>
<sequence>MNGGVDLSNCDREPIHLVGSIQPSGFLIALSTDWIVKHASSNIGAWLGVEPDALLGLPLSEVMDEEALHAIRGRLQLSLINGSVERAFRVKLSASALPLDIAVHLSGQSIIIEAEPSEPDSELDVGSMVRAMIGRLQRTADFDACCREAARQLRSLTGFDRVMIYRFDRDGAGEVIAESAVRGMPSYLGLRYPASDIPKQARALYERNWLRCINDVDAPSAAILPPFGPEGEPLDLSMSVLRSVSPIHCEYLRNMGVAASMSVSILRRGKLWGLFACHNMVPRRLSLERRTAAELYGQMFSFLLEGVERDREEAYEAKAHLLHTRIMAVMADGASSMENLERLRGEVGHYIRSDGFAIVLGGQTLVDGSTPTPEELLGLVRMLNRAHASRVFATSEIAQVHQPGMDFAERAAGMLAIPVSRKPRDYIIFFRKESVRTVTWAGNPDKPVEAGPNGQRLTPRKSFEAWKETVLGQSEPWTEADLRIADSLRITLMEVVLRLADQAEEERRTARERQELLIAELNHRVRNILSLVRALLAQSRAGVTRVEEFAEIVGGRIQALARAHDQLTAENWKPSPLRPLIAAEVDAYLGHRAERVVLSGPEVLLSPPALSVMALIMHELVTNAAKYGAFADSGGRVKVRWSLDDQDALELCWEESGGPPVQAPTRQGFGTTIIERSVPHELKGEATVTYALAGLRARFTIPAIHVSLAPERPAVVEAAVTPCAAADIPLGGTVLLLEDNMIIAMSAEDMLLKLGADRVETVASVRQALVAIADDPPGMALLDVNLGTETSFPVAERLRELGIPFLFATGYGESAIFPEEFRDVLVLRKPYDSEQVRRGLQTVRGAVAGRRED</sequence>
<evidence type="ECO:0000256" key="3">
    <source>
        <dbReference type="ARBA" id="ARBA00022543"/>
    </source>
</evidence>
<dbReference type="Gene3D" id="3.30.450.20">
    <property type="entry name" value="PAS domain"/>
    <property type="match status" value="1"/>
</dbReference>
<dbReference type="InterPro" id="IPR001789">
    <property type="entry name" value="Sig_transdc_resp-reg_receiver"/>
</dbReference>
<geneLocation type="plasmid" evidence="16 17">
    <name>AZOBR_p4</name>
</geneLocation>
<evidence type="ECO:0000256" key="8">
    <source>
        <dbReference type="ARBA" id="ARBA00022777"/>
    </source>
</evidence>
<dbReference type="PANTHER" id="PTHR41523:SF7">
    <property type="entry name" value="HISTIDINE KINASE"/>
    <property type="match status" value="1"/>
</dbReference>
<dbReference type="Pfam" id="PF08446">
    <property type="entry name" value="PAS_2"/>
    <property type="match status" value="1"/>
</dbReference>
<dbReference type="PANTHER" id="PTHR41523">
    <property type="entry name" value="TWO-COMPONENT SYSTEM SENSOR PROTEIN"/>
    <property type="match status" value="1"/>
</dbReference>
<evidence type="ECO:0000259" key="14">
    <source>
        <dbReference type="PROSITE" id="PS50046"/>
    </source>
</evidence>
<dbReference type="GO" id="GO:0009584">
    <property type="term" value="P:detection of visible light"/>
    <property type="evidence" value="ECO:0007669"/>
    <property type="project" value="InterPro"/>
</dbReference>
<dbReference type="InterPro" id="IPR011006">
    <property type="entry name" value="CheY-like_superfamily"/>
</dbReference>
<dbReference type="InterPro" id="IPR043150">
    <property type="entry name" value="Phytochrome_PHY_sf"/>
</dbReference>
<dbReference type="EMBL" id="HE577331">
    <property type="protein sequence ID" value="CCD03203.1"/>
    <property type="molecule type" value="Genomic_DNA"/>
</dbReference>
<evidence type="ECO:0000313" key="16">
    <source>
        <dbReference type="EMBL" id="CCD03203.1"/>
    </source>
</evidence>
<dbReference type="Pfam" id="PF07536">
    <property type="entry name" value="HWE_HK"/>
    <property type="match status" value="1"/>
</dbReference>
<evidence type="ECO:0000256" key="9">
    <source>
        <dbReference type="ARBA" id="ARBA00022840"/>
    </source>
</evidence>
<dbReference type="InterPro" id="IPR029016">
    <property type="entry name" value="GAF-like_dom_sf"/>
</dbReference>
<dbReference type="InterPro" id="IPR036890">
    <property type="entry name" value="HATPase_C_sf"/>
</dbReference>
<proteinExistence type="predicted"/>
<keyword evidence="17" id="KW-1185">Reference proteome</keyword>
<evidence type="ECO:0000256" key="5">
    <source>
        <dbReference type="ARBA" id="ARBA00022606"/>
    </source>
</evidence>
<dbReference type="InterPro" id="IPR003018">
    <property type="entry name" value="GAF"/>
</dbReference>
<keyword evidence="4 12" id="KW-0597">Phosphoprotein</keyword>
<dbReference type="RefSeq" id="WP_014199705.1">
    <property type="nucleotide sequence ID" value="NC_016596.1"/>
</dbReference>
<dbReference type="SMART" id="SM00065">
    <property type="entry name" value="GAF"/>
    <property type="match status" value="1"/>
</dbReference>
<evidence type="ECO:0000256" key="10">
    <source>
        <dbReference type="ARBA" id="ARBA00022991"/>
    </source>
</evidence>
<keyword evidence="10" id="KW-0157">Chromophore</keyword>
<dbReference type="PROSITE" id="PS50110">
    <property type="entry name" value="RESPONSE_REGULATORY"/>
    <property type="match status" value="1"/>
</dbReference>
<gene>
    <name evidence="16" type="ORF">AZOBR_p420015</name>
</gene>
<evidence type="ECO:0000256" key="11">
    <source>
        <dbReference type="ARBA" id="ARBA00023170"/>
    </source>
</evidence>
<dbReference type="GO" id="GO:0009881">
    <property type="term" value="F:photoreceptor activity"/>
    <property type="evidence" value="ECO:0007669"/>
    <property type="project" value="UniProtKB-KW"/>
</dbReference>
<keyword evidence="8" id="KW-0418">Kinase</keyword>
<keyword evidence="7" id="KW-0547">Nucleotide-binding</keyword>
<dbReference type="InterPro" id="IPR035965">
    <property type="entry name" value="PAS-like_dom_sf"/>
</dbReference>
<evidence type="ECO:0000256" key="6">
    <source>
        <dbReference type="ARBA" id="ARBA00022679"/>
    </source>
</evidence>
<keyword evidence="6" id="KW-0808">Transferase</keyword>
<dbReference type="SMART" id="SM00911">
    <property type="entry name" value="HWE_HK"/>
    <property type="match status" value="1"/>
</dbReference>
<evidence type="ECO:0000256" key="13">
    <source>
        <dbReference type="SAM" id="Coils"/>
    </source>
</evidence>
<keyword evidence="11" id="KW-0675">Receptor</keyword>
<dbReference type="KEGG" id="abs:AZOBR_p420015"/>
<evidence type="ECO:0000259" key="15">
    <source>
        <dbReference type="PROSITE" id="PS50110"/>
    </source>
</evidence>
<dbReference type="Gene3D" id="3.30.565.10">
    <property type="entry name" value="Histidine kinase-like ATPase, C-terminal domain"/>
    <property type="match status" value="1"/>
</dbReference>
<evidence type="ECO:0000256" key="4">
    <source>
        <dbReference type="ARBA" id="ARBA00022553"/>
    </source>
</evidence>
<feature type="modified residue" description="4-aspartylphosphate" evidence="12">
    <location>
        <position position="783"/>
    </location>
</feature>
<dbReference type="GO" id="GO:0005524">
    <property type="term" value="F:ATP binding"/>
    <property type="evidence" value="ECO:0007669"/>
    <property type="project" value="UniProtKB-KW"/>
</dbReference>
<protein>
    <recommendedName>
        <fullName evidence="2">histidine kinase</fullName>
        <ecNumber evidence="2">2.7.13.3</ecNumber>
    </recommendedName>
</protein>
<dbReference type="Pfam" id="PF00360">
    <property type="entry name" value="PHY"/>
    <property type="match status" value="1"/>
</dbReference>
<reference evidence="16 17" key="1">
    <citation type="journal article" date="2011" name="PLoS Genet.">
        <title>Azospirillum genomes reveal transition of bacteria from aquatic to terrestrial environments.</title>
        <authorList>
            <person name="Wisniewski-Dye F."/>
            <person name="Borziak K."/>
            <person name="Khalsa-Moyers G."/>
            <person name="Alexandre G."/>
            <person name="Sukharnikov L.O."/>
            <person name="Wuichet K."/>
            <person name="Hurst G.B."/>
            <person name="McDonald W.H."/>
            <person name="Robertson J.S."/>
            <person name="Barbe V."/>
            <person name="Calteau A."/>
            <person name="Rouy Z."/>
            <person name="Mangenot S."/>
            <person name="Prigent-Combaret C."/>
            <person name="Normand P."/>
            <person name="Boyer M."/>
            <person name="Siguier P."/>
            <person name="Dessaux Y."/>
            <person name="Elmerich C."/>
            <person name="Condemine G."/>
            <person name="Krishnen G."/>
            <person name="Kennedy I."/>
            <person name="Paterson A.H."/>
            <person name="Gonzalez V."/>
            <person name="Mavingui P."/>
            <person name="Zhulin I.B."/>
        </authorList>
    </citation>
    <scope>NUCLEOTIDE SEQUENCE [LARGE SCALE GENOMIC DNA]</scope>
    <source>
        <strain evidence="16 17">Sp245</strain>
    </source>
</reference>
<evidence type="ECO:0000256" key="7">
    <source>
        <dbReference type="ARBA" id="ARBA00022741"/>
    </source>
</evidence>
<dbReference type="InterPro" id="IPR013515">
    <property type="entry name" value="Phytochrome_cen-reg"/>
</dbReference>
<dbReference type="Pfam" id="PF01590">
    <property type="entry name" value="GAF"/>
    <property type="match status" value="1"/>
</dbReference>
<accession>A0A9P1K0C3</accession>
<organism evidence="16 17">
    <name type="scientific">Azospirillum baldaniorum</name>
    <dbReference type="NCBI Taxonomy" id="1064539"/>
    <lineage>
        <taxon>Bacteria</taxon>
        <taxon>Pseudomonadati</taxon>
        <taxon>Pseudomonadota</taxon>
        <taxon>Alphaproteobacteria</taxon>
        <taxon>Rhodospirillales</taxon>
        <taxon>Azospirillaceae</taxon>
        <taxon>Azospirillum</taxon>
    </lineage>
</organism>
<feature type="domain" description="Phytochrome chromophore attachment site" evidence="14">
    <location>
        <begin position="141"/>
        <end position="298"/>
    </location>
</feature>
<dbReference type="InterPro" id="IPR013654">
    <property type="entry name" value="PAS_2"/>
</dbReference>
<dbReference type="GO" id="GO:0000160">
    <property type="term" value="P:phosphorelay signal transduction system"/>
    <property type="evidence" value="ECO:0007669"/>
    <property type="project" value="InterPro"/>
</dbReference>
<dbReference type="SUPFAM" id="SSF55874">
    <property type="entry name" value="ATPase domain of HSP90 chaperone/DNA topoisomerase II/histidine kinase"/>
    <property type="match status" value="1"/>
</dbReference>
<keyword evidence="3" id="KW-0600">Photoreceptor protein</keyword>
<dbReference type="SMART" id="SM00448">
    <property type="entry name" value="REC"/>
    <property type="match status" value="1"/>
</dbReference>
<dbReference type="Gene3D" id="3.40.50.2300">
    <property type="match status" value="1"/>
</dbReference>
<dbReference type="SUPFAM" id="SSF55785">
    <property type="entry name" value="PYP-like sensor domain (PAS domain)"/>
    <property type="match status" value="1"/>
</dbReference>
<dbReference type="PIRSF" id="PIRSF036397">
    <property type="entry name" value="Bactrphtchrm_rec"/>
    <property type="match status" value="1"/>
</dbReference>
<evidence type="ECO:0000256" key="12">
    <source>
        <dbReference type="PROSITE-ProRule" id="PRU00169"/>
    </source>
</evidence>
<keyword evidence="13" id="KW-0175">Coiled coil</keyword>
<dbReference type="SUPFAM" id="SSF52172">
    <property type="entry name" value="CheY-like"/>
    <property type="match status" value="1"/>
</dbReference>
<dbReference type="GO" id="GO:0004673">
    <property type="term" value="F:protein histidine kinase activity"/>
    <property type="evidence" value="ECO:0007669"/>
    <property type="project" value="UniProtKB-EC"/>
</dbReference>
<comment type="catalytic activity">
    <reaction evidence="1">
        <text>ATP + protein L-histidine = ADP + protein N-phospho-L-histidine.</text>
        <dbReference type="EC" id="2.7.13.3"/>
    </reaction>
</comment>
<evidence type="ECO:0000313" key="17">
    <source>
        <dbReference type="Proteomes" id="UP000007319"/>
    </source>
</evidence>
<dbReference type="GO" id="GO:0006355">
    <property type="term" value="P:regulation of DNA-templated transcription"/>
    <property type="evidence" value="ECO:0007669"/>
    <property type="project" value="InterPro"/>
</dbReference>
<dbReference type="InterPro" id="IPR016132">
    <property type="entry name" value="Phyto_chromo_attachment"/>
</dbReference>
<dbReference type="Gene3D" id="3.30.450.270">
    <property type="match status" value="1"/>
</dbReference>
<dbReference type="InterPro" id="IPR001294">
    <property type="entry name" value="Phytochrome"/>
</dbReference>
<dbReference type="SUPFAM" id="SSF55781">
    <property type="entry name" value="GAF domain-like"/>
    <property type="match status" value="2"/>
</dbReference>
<evidence type="ECO:0000256" key="2">
    <source>
        <dbReference type="ARBA" id="ARBA00012438"/>
    </source>
</evidence>
<dbReference type="PROSITE" id="PS50046">
    <property type="entry name" value="PHYTOCHROME_2"/>
    <property type="match status" value="1"/>
</dbReference>
<feature type="coiled-coil region" evidence="13">
    <location>
        <begin position="493"/>
        <end position="520"/>
    </location>
</feature>
<dbReference type="AlphaFoldDB" id="A0A9P1K0C3"/>
<dbReference type="Gene3D" id="3.30.450.40">
    <property type="match status" value="1"/>
</dbReference>
<name>A0A9P1K0C3_9PROT</name>
<keyword evidence="9" id="KW-0067">ATP-binding</keyword>
<feature type="domain" description="Response regulatory" evidence="15">
    <location>
        <begin position="733"/>
        <end position="844"/>
    </location>
</feature>
<dbReference type="Proteomes" id="UP000007319">
    <property type="component" value="Plasmid AZOBR_p4"/>
</dbReference>
<keyword evidence="5" id="KW-0716">Sensory transduction</keyword>
<dbReference type="PRINTS" id="PR01033">
    <property type="entry name" value="PHYTOCHROME"/>
</dbReference>
<keyword evidence="16" id="KW-0614">Plasmid</keyword>
<dbReference type="InterPro" id="IPR009219">
    <property type="entry name" value="Bactrphtchr_CheY"/>
</dbReference>